<evidence type="ECO:0000256" key="1">
    <source>
        <dbReference type="ARBA" id="ARBA00022598"/>
    </source>
</evidence>
<dbReference type="GO" id="GO:0046872">
    <property type="term" value="F:metal ion binding"/>
    <property type="evidence" value="ECO:0007669"/>
    <property type="project" value="InterPro"/>
</dbReference>
<dbReference type="PROSITE" id="PS50975">
    <property type="entry name" value="ATP_GRASP"/>
    <property type="match status" value="1"/>
</dbReference>
<accession>A0A106BPG1</accession>
<dbReference type="PATRIC" id="fig|36861.3.peg.1235"/>
<keyword evidence="2 4" id="KW-0547">Nucleotide-binding</keyword>
<keyword evidence="1" id="KW-0436">Ligase</keyword>
<gene>
    <name evidence="6" type="ORF">ABW22_07940</name>
</gene>
<name>A0A106BPG1_THIDE</name>
<dbReference type="Gene3D" id="3.30.470.20">
    <property type="entry name" value="ATP-grasp fold, B domain"/>
    <property type="match status" value="1"/>
</dbReference>
<keyword evidence="7" id="KW-1185">Reference proteome</keyword>
<sequence>MPRLLLLLPAAGYANQDFIAAAARLNIELVACADYCHRLAPGWGLPPLMSVPFDQPELALPQVLAALKQPVDAVLAVDDHGQVLAAQLRVALRLPGSPPEAVAILTDKLRFRQLQQSIGLPHPAFAEIKDGDINAAAAPGFPLVVKARRLNASRGVIRANDVDQLTRALKQVQRIQARAQRDAADLLVERFIPGVEVALDGVLSSGALRVLAVFDKPDPLDGPFFEETLFITPSRLPDATQRELADAVEHACVAAGVTEGVIHAEARVNDAGVWLLEIAPRGIGGLCGRVLAATLGMDSAEIVLRHAVGLPLPGQANDTAAGVMMIPIPASGIFKGVDGLDAARAVPRITGIEITAPPGQLVAPPPEGAGYLGFVFSRAATPQQAEAALRAAHAALGVRIQPLVEP</sequence>
<comment type="caution">
    <text evidence="6">The sequence shown here is derived from an EMBL/GenBank/DDBJ whole genome shotgun (WGS) entry which is preliminary data.</text>
</comment>
<evidence type="ECO:0000313" key="6">
    <source>
        <dbReference type="EMBL" id="KVW96217.1"/>
    </source>
</evidence>
<dbReference type="RefSeq" id="WP_059754519.1">
    <property type="nucleotide sequence ID" value="NZ_LDUG01000020.1"/>
</dbReference>
<reference evidence="6 7" key="1">
    <citation type="journal article" date="2015" name="Appl. Environ. Microbiol.">
        <title>Aerobic and Anaerobic Thiosulfate Oxidation by a Cold-Adapted, Subglacial Chemoautotroph.</title>
        <authorList>
            <person name="Harrold Z.R."/>
            <person name="Skidmore M.L."/>
            <person name="Hamilton T.L."/>
            <person name="Desch L."/>
            <person name="Amada K."/>
            <person name="van Gelder W."/>
            <person name="Glover K."/>
            <person name="Roden E.E."/>
            <person name="Boyd E.S."/>
        </authorList>
    </citation>
    <scope>NUCLEOTIDE SEQUENCE [LARGE SCALE GENOMIC DNA]</scope>
    <source>
        <strain evidence="6 7">RG</strain>
    </source>
</reference>
<dbReference type="PANTHER" id="PTHR43585">
    <property type="entry name" value="FUMIPYRROLE BIOSYNTHESIS PROTEIN C"/>
    <property type="match status" value="1"/>
</dbReference>
<dbReference type="Proteomes" id="UP000064243">
    <property type="component" value="Unassembled WGS sequence"/>
</dbReference>
<feature type="domain" description="ATP-grasp" evidence="5">
    <location>
        <begin position="112"/>
        <end position="308"/>
    </location>
</feature>
<dbReference type="Pfam" id="PF13535">
    <property type="entry name" value="ATP-grasp_4"/>
    <property type="match status" value="1"/>
</dbReference>
<dbReference type="GO" id="GO:0016874">
    <property type="term" value="F:ligase activity"/>
    <property type="evidence" value="ECO:0007669"/>
    <property type="project" value="UniProtKB-KW"/>
</dbReference>
<dbReference type="InterPro" id="IPR052032">
    <property type="entry name" value="ATP-dep_AA_Ligase"/>
</dbReference>
<evidence type="ECO:0000256" key="2">
    <source>
        <dbReference type="ARBA" id="ARBA00022741"/>
    </source>
</evidence>
<dbReference type="InterPro" id="IPR011761">
    <property type="entry name" value="ATP-grasp"/>
</dbReference>
<evidence type="ECO:0000259" key="5">
    <source>
        <dbReference type="PROSITE" id="PS50975"/>
    </source>
</evidence>
<evidence type="ECO:0000256" key="4">
    <source>
        <dbReference type="PROSITE-ProRule" id="PRU00409"/>
    </source>
</evidence>
<dbReference type="GO" id="GO:0005524">
    <property type="term" value="F:ATP binding"/>
    <property type="evidence" value="ECO:0007669"/>
    <property type="project" value="UniProtKB-UniRule"/>
</dbReference>
<dbReference type="SUPFAM" id="SSF56059">
    <property type="entry name" value="Glutathione synthetase ATP-binding domain-like"/>
    <property type="match status" value="1"/>
</dbReference>
<dbReference type="EMBL" id="LDUG01000020">
    <property type="protein sequence ID" value="KVW96217.1"/>
    <property type="molecule type" value="Genomic_DNA"/>
</dbReference>
<protein>
    <recommendedName>
        <fullName evidence="5">ATP-grasp domain-containing protein</fullName>
    </recommendedName>
</protein>
<evidence type="ECO:0000256" key="3">
    <source>
        <dbReference type="ARBA" id="ARBA00022840"/>
    </source>
</evidence>
<dbReference type="PANTHER" id="PTHR43585:SF2">
    <property type="entry name" value="ATP-GRASP ENZYME FSQD"/>
    <property type="match status" value="1"/>
</dbReference>
<dbReference type="AlphaFoldDB" id="A0A106BPG1"/>
<dbReference type="OrthoDB" id="9803907at2"/>
<keyword evidence="3 4" id="KW-0067">ATP-binding</keyword>
<proteinExistence type="predicted"/>
<dbReference type="Pfam" id="PF18603">
    <property type="entry name" value="LAL_C2"/>
    <property type="match status" value="1"/>
</dbReference>
<evidence type="ECO:0000313" key="7">
    <source>
        <dbReference type="Proteomes" id="UP000064243"/>
    </source>
</evidence>
<dbReference type="InterPro" id="IPR040570">
    <property type="entry name" value="LAL_C2"/>
</dbReference>
<organism evidence="6 7">
    <name type="scientific">Thiobacillus denitrificans</name>
    <dbReference type="NCBI Taxonomy" id="36861"/>
    <lineage>
        <taxon>Bacteria</taxon>
        <taxon>Pseudomonadati</taxon>
        <taxon>Pseudomonadota</taxon>
        <taxon>Betaproteobacteria</taxon>
        <taxon>Nitrosomonadales</taxon>
        <taxon>Thiobacillaceae</taxon>
        <taxon>Thiobacillus</taxon>
    </lineage>
</organism>